<keyword evidence="6" id="KW-0130">Cell adhesion</keyword>
<evidence type="ECO:0000256" key="8">
    <source>
        <dbReference type="ARBA" id="ARBA00023136"/>
    </source>
</evidence>
<evidence type="ECO:0000313" key="10">
    <source>
        <dbReference type="EMBL" id="NMM50816.1"/>
    </source>
</evidence>
<evidence type="ECO:0000259" key="9">
    <source>
        <dbReference type="PROSITE" id="PS50268"/>
    </source>
</evidence>
<keyword evidence="7" id="KW-1133">Transmembrane helix</keyword>
<keyword evidence="4" id="KW-0677">Repeat</keyword>
<dbReference type="Pfam" id="PF18962">
    <property type="entry name" value="Por_Secre_tail"/>
    <property type="match status" value="1"/>
</dbReference>
<comment type="subcellular location">
    <subcellularLocation>
        <location evidence="1">Membrane</location>
    </subcellularLocation>
</comment>
<evidence type="ECO:0000256" key="1">
    <source>
        <dbReference type="ARBA" id="ARBA00004370"/>
    </source>
</evidence>
<gene>
    <name evidence="10" type="ORF">HH304_20570</name>
</gene>
<dbReference type="InterPro" id="IPR026444">
    <property type="entry name" value="Secre_tail"/>
</dbReference>
<keyword evidence="2" id="KW-0812">Transmembrane</keyword>
<dbReference type="PANTHER" id="PTHR24025:SF23">
    <property type="entry name" value="NEURAL-CADHERIN"/>
    <property type="match status" value="1"/>
</dbReference>
<keyword evidence="5" id="KW-0106">Calcium</keyword>
<reference evidence="10 11" key="1">
    <citation type="submission" date="2020-04" db="EMBL/GenBank/DDBJ databases">
        <title>Flammeovirgaceae bacterium KN852 isolated from deep sea.</title>
        <authorList>
            <person name="Zhang D.-C."/>
        </authorList>
    </citation>
    <scope>NUCLEOTIDE SEQUENCE [LARGE SCALE GENOMIC DNA]</scope>
    <source>
        <strain evidence="10 11">KN852</strain>
    </source>
</reference>
<dbReference type="Pfam" id="PF03160">
    <property type="entry name" value="Calx-beta"/>
    <property type="match status" value="1"/>
</dbReference>
<dbReference type="InterPro" id="IPR015919">
    <property type="entry name" value="Cadherin-like_sf"/>
</dbReference>
<dbReference type="SUPFAM" id="SSF49313">
    <property type="entry name" value="Cadherin-like"/>
    <property type="match status" value="1"/>
</dbReference>
<dbReference type="NCBIfam" id="TIGR04183">
    <property type="entry name" value="Por_Secre_tail"/>
    <property type="match status" value="1"/>
</dbReference>
<dbReference type="Proteomes" id="UP000559010">
    <property type="component" value="Unassembled WGS sequence"/>
</dbReference>
<feature type="domain" description="Cadherin" evidence="9">
    <location>
        <begin position="418"/>
        <end position="526"/>
    </location>
</feature>
<dbReference type="InterPro" id="IPR013783">
    <property type="entry name" value="Ig-like_fold"/>
</dbReference>
<dbReference type="RefSeq" id="WP_169685182.1">
    <property type="nucleotide sequence ID" value="NZ_JABBNU010000016.1"/>
</dbReference>
<evidence type="ECO:0000256" key="6">
    <source>
        <dbReference type="ARBA" id="ARBA00022889"/>
    </source>
</evidence>
<evidence type="ECO:0000256" key="4">
    <source>
        <dbReference type="ARBA" id="ARBA00022737"/>
    </source>
</evidence>
<keyword evidence="11" id="KW-1185">Reference proteome</keyword>
<dbReference type="InterPro" id="IPR002126">
    <property type="entry name" value="Cadherin-like_dom"/>
</dbReference>
<comment type="caution">
    <text evidence="10">The sequence shown here is derived from an EMBL/GenBank/DDBJ whole genome shotgun (WGS) entry which is preliminary data.</text>
</comment>
<dbReference type="PANTHER" id="PTHR24025">
    <property type="entry name" value="DESMOGLEIN FAMILY MEMBER"/>
    <property type="match status" value="1"/>
</dbReference>
<keyword evidence="3" id="KW-0732">Signal</keyword>
<name>A0A848J526_9BACT</name>
<dbReference type="GO" id="GO:0007156">
    <property type="term" value="P:homophilic cell adhesion via plasma membrane adhesion molecules"/>
    <property type="evidence" value="ECO:0007669"/>
    <property type="project" value="InterPro"/>
</dbReference>
<protein>
    <submittedName>
        <fullName evidence="10">T9SS type A sorting domain-containing protein</fullName>
    </submittedName>
</protein>
<sequence>MMKRYLLFTLLAFSVNMIYGTHIKSNTTIDNNAEFNKILKNEYSINYQTTNQPPVLTGFNPTTVTFIEDSGRNTFNGILSNATFSDPDAGNGEVVLYLNITHGFISFSATGGIPVQLQGNGSRSASITGTVAAIEQYISIDSNIGYLTVTDLNGDNIDALVISANDQGNTGTGGGQTVQLGTIPINITPVNDAPSFDLPANPDQVKFKNSGIHNISSFATNISDNDEEATQSLTFNVTNNNNALFALQPSINAQTGTLTFSPAANAVGTATVTVNLSDNGGTANGGVNVSPNQTFQIEFKDYPVVSIQNSSISEGNSGTSIMQFTVSLSASPPQSVSVQYSTSDGTAEAGTDYVAATSQTLTFAASETSKTISIEVSGDNIAEPDETFSLTISNPVNATLGTSSATGTIINDDYLPVITTGQSFSIDENSPKNTVIGTVEAIDQNSGTTLQGWTIVSGNSDVNTNGTLAFGINQTTGELFVNDSLDFNFENTNTFNLSVSVSDGINTSTEETVTVQVNDVNEAPIAMEQLENITESEGFETIKIYILEIFSDPDGDGLNLSAASSNENVATASIEADTLVLREVGPGTTQISFSASDGELSSTVTFDLIVEEVLGIDDLNTEWIRIYPNPVVNTLSINTTKSISGNIAVYSISGALIHSEKFENRKTHEIDFSKQGNGVYILHLKSEDDLIKVRIIK</sequence>
<dbReference type="CDD" id="cd11304">
    <property type="entry name" value="Cadherin_repeat"/>
    <property type="match status" value="1"/>
</dbReference>
<dbReference type="Pfam" id="PF00028">
    <property type="entry name" value="Cadherin"/>
    <property type="match status" value="1"/>
</dbReference>
<accession>A0A848J526</accession>
<dbReference type="Gene3D" id="2.60.40.2030">
    <property type="match status" value="1"/>
</dbReference>
<dbReference type="SUPFAM" id="SSF141072">
    <property type="entry name" value="CalX-like"/>
    <property type="match status" value="1"/>
</dbReference>
<evidence type="ECO:0000256" key="7">
    <source>
        <dbReference type="ARBA" id="ARBA00022989"/>
    </source>
</evidence>
<evidence type="ECO:0000313" key="11">
    <source>
        <dbReference type="Proteomes" id="UP000559010"/>
    </source>
</evidence>
<dbReference type="Gene3D" id="2.60.40.10">
    <property type="entry name" value="Immunoglobulins"/>
    <property type="match status" value="1"/>
</dbReference>
<dbReference type="Gene3D" id="2.60.40.60">
    <property type="entry name" value="Cadherins"/>
    <property type="match status" value="1"/>
</dbReference>
<dbReference type="GO" id="GO:0005509">
    <property type="term" value="F:calcium ion binding"/>
    <property type="evidence" value="ECO:0007669"/>
    <property type="project" value="InterPro"/>
</dbReference>
<dbReference type="AlphaFoldDB" id="A0A848J526"/>
<evidence type="ECO:0000256" key="5">
    <source>
        <dbReference type="ARBA" id="ARBA00022837"/>
    </source>
</evidence>
<dbReference type="InterPro" id="IPR050971">
    <property type="entry name" value="Cadherin-domain_protein"/>
</dbReference>
<dbReference type="PROSITE" id="PS50268">
    <property type="entry name" value="CADHERIN_2"/>
    <property type="match status" value="1"/>
</dbReference>
<dbReference type="InterPro" id="IPR003644">
    <property type="entry name" value="Calx_beta"/>
</dbReference>
<dbReference type="SMART" id="SM00112">
    <property type="entry name" value="CA"/>
    <property type="match status" value="1"/>
</dbReference>
<evidence type="ECO:0000256" key="2">
    <source>
        <dbReference type="ARBA" id="ARBA00022692"/>
    </source>
</evidence>
<dbReference type="GO" id="GO:0016020">
    <property type="term" value="C:membrane"/>
    <property type="evidence" value="ECO:0007669"/>
    <property type="project" value="UniProtKB-SubCell"/>
</dbReference>
<evidence type="ECO:0000256" key="3">
    <source>
        <dbReference type="ARBA" id="ARBA00022729"/>
    </source>
</evidence>
<keyword evidence="8" id="KW-0472">Membrane</keyword>
<dbReference type="EMBL" id="JABBNU010000016">
    <property type="protein sequence ID" value="NMM50816.1"/>
    <property type="molecule type" value="Genomic_DNA"/>
</dbReference>
<dbReference type="GO" id="GO:0005911">
    <property type="term" value="C:cell-cell junction"/>
    <property type="evidence" value="ECO:0007669"/>
    <property type="project" value="TreeGrafter"/>
</dbReference>
<dbReference type="SMART" id="SM00237">
    <property type="entry name" value="Calx_beta"/>
    <property type="match status" value="1"/>
</dbReference>
<dbReference type="GO" id="GO:0007154">
    <property type="term" value="P:cell communication"/>
    <property type="evidence" value="ECO:0007669"/>
    <property type="project" value="InterPro"/>
</dbReference>
<dbReference type="InterPro" id="IPR038081">
    <property type="entry name" value="CalX-like_sf"/>
</dbReference>
<proteinExistence type="predicted"/>
<organism evidence="10 11">
    <name type="scientific">Marinigracilibium pacificum</name>
    <dbReference type="NCBI Taxonomy" id="2729599"/>
    <lineage>
        <taxon>Bacteria</taxon>
        <taxon>Pseudomonadati</taxon>
        <taxon>Bacteroidota</taxon>
        <taxon>Cytophagia</taxon>
        <taxon>Cytophagales</taxon>
        <taxon>Flammeovirgaceae</taxon>
        <taxon>Marinigracilibium</taxon>
    </lineage>
</organism>